<sequence>MNVVVQLVLVKIVIPHEAELVFEAGNHENRIPVRVIRMDN</sequence>
<accession>A0A645FQ40</accession>
<protein>
    <submittedName>
        <fullName evidence="1">Uncharacterized protein</fullName>
    </submittedName>
</protein>
<comment type="caution">
    <text evidence="1">The sequence shown here is derived from an EMBL/GenBank/DDBJ whole genome shotgun (WGS) entry which is preliminary data.</text>
</comment>
<name>A0A645FQ40_9ZZZZ</name>
<gene>
    <name evidence="1" type="ORF">SDC9_163142</name>
</gene>
<reference evidence="1" key="1">
    <citation type="submission" date="2019-08" db="EMBL/GenBank/DDBJ databases">
        <authorList>
            <person name="Kucharzyk K."/>
            <person name="Murdoch R.W."/>
            <person name="Higgins S."/>
            <person name="Loffler F."/>
        </authorList>
    </citation>
    <scope>NUCLEOTIDE SEQUENCE</scope>
</reference>
<organism evidence="1">
    <name type="scientific">bioreactor metagenome</name>
    <dbReference type="NCBI Taxonomy" id="1076179"/>
    <lineage>
        <taxon>unclassified sequences</taxon>
        <taxon>metagenomes</taxon>
        <taxon>ecological metagenomes</taxon>
    </lineage>
</organism>
<dbReference type="EMBL" id="VSSQ01062660">
    <property type="protein sequence ID" value="MPN15806.1"/>
    <property type="molecule type" value="Genomic_DNA"/>
</dbReference>
<proteinExistence type="predicted"/>
<evidence type="ECO:0000313" key="1">
    <source>
        <dbReference type="EMBL" id="MPN15806.1"/>
    </source>
</evidence>
<dbReference type="AlphaFoldDB" id="A0A645FQ40"/>